<keyword evidence="1" id="KW-0472">Membrane</keyword>
<organism evidence="2 3">
    <name type="scientific">Pristionchus mayeri</name>
    <dbReference type="NCBI Taxonomy" id="1317129"/>
    <lineage>
        <taxon>Eukaryota</taxon>
        <taxon>Metazoa</taxon>
        <taxon>Ecdysozoa</taxon>
        <taxon>Nematoda</taxon>
        <taxon>Chromadorea</taxon>
        <taxon>Rhabditida</taxon>
        <taxon>Rhabditina</taxon>
        <taxon>Diplogasteromorpha</taxon>
        <taxon>Diplogasteroidea</taxon>
        <taxon>Neodiplogasteridae</taxon>
        <taxon>Pristionchus</taxon>
    </lineage>
</organism>
<dbReference type="Gene3D" id="1.20.1070.10">
    <property type="entry name" value="Rhodopsin 7-helix transmembrane proteins"/>
    <property type="match status" value="1"/>
</dbReference>
<dbReference type="Proteomes" id="UP001328107">
    <property type="component" value="Unassembled WGS sequence"/>
</dbReference>
<feature type="non-terminal residue" evidence="2">
    <location>
        <position position="1"/>
    </location>
</feature>
<feature type="transmembrane region" description="Helical" evidence="1">
    <location>
        <begin position="76"/>
        <end position="98"/>
    </location>
</feature>
<sequence>NLITYVNVWFGLRLVTERFFSFYYVFVNASTFLPFVHAFLTGWMYYAQNINSLLLTIDRFIGIVAPERAKSWSRRWWILAASLYLLSAVAHFIASGIYR</sequence>
<dbReference type="AlphaFoldDB" id="A0AAN4ZBE7"/>
<dbReference type="PANTHER" id="PTHR31552">
    <property type="entry name" value="SERPENTINE RECEPTOR CLASS GAMMA"/>
    <property type="match status" value="1"/>
</dbReference>
<dbReference type="EMBL" id="BTRK01000001">
    <property type="protein sequence ID" value="GMR33915.1"/>
    <property type="molecule type" value="Genomic_DNA"/>
</dbReference>
<protein>
    <recommendedName>
        <fullName evidence="4">G protein-coupled receptor</fullName>
    </recommendedName>
</protein>
<comment type="caution">
    <text evidence="2">The sequence shown here is derived from an EMBL/GenBank/DDBJ whole genome shotgun (WGS) entry which is preliminary data.</text>
</comment>
<feature type="transmembrane region" description="Helical" evidence="1">
    <location>
        <begin position="20"/>
        <end position="46"/>
    </location>
</feature>
<reference evidence="3" key="1">
    <citation type="submission" date="2022-10" db="EMBL/GenBank/DDBJ databases">
        <title>Genome assembly of Pristionchus species.</title>
        <authorList>
            <person name="Yoshida K."/>
            <person name="Sommer R.J."/>
        </authorList>
    </citation>
    <scope>NUCLEOTIDE SEQUENCE [LARGE SCALE GENOMIC DNA]</scope>
    <source>
        <strain evidence="3">RS5460</strain>
    </source>
</reference>
<proteinExistence type="predicted"/>
<keyword evidence="3" id="KW-1185">Reference proteome</keyword>
<keyword evidence="1" id="KW-1133">Transmembrane helix</keyword>
<evidence type="ECO:0008006" key="4">
    <source>
        <dbReference type="Google" id="ProtNLM"/>
    </source>
</evidence>
<accession>A0AAN4ZBE7</accession>
<name>A0AAN4ZBE7_9BILA</name>
<gene>
    <name evidence="2" type="ORF">PMAYCL1PPCAC_04110</name>
</gene>
<dbReference type="PANTHER" id="PTHR31552:SF8">
    <property type="entry name" value="SERPENTINE RECEPTOR CLASS GAMMA"/>
    <property type="match status" value="1"/>
</dbReference>
<evidence type="ECO:0000313" key="2">
    <source>
        <dbReference type="EMBL" id="GMR33915.1"/>
    </source>
</evidence>
<evidence type="ECO:0000256" key="1">
    <source>
        <dbReference type="SAM" id="Phobius"/>
    </source>
</evidence>
<evidence type="ECO:0000313" key="3">
    <source>
        <dbReference type="Proteomes" id="UP001328107"/>
    </source>
</evidence>
<keyword evidence="1" id="KW-0812">Transmembrane</keyword>